<dbReference type="AlphaFoldDB" id="A0A0S7BK66"/>
<feature type="transmembrane region" description="Helical" evidence="9">
    <location>
        <begin position="85"/>
        <end position="105"/>
    </location>
</feature>
<evidence type="ECO:0000256" key="2">
    <source>
        <dbReference type="ARBA" id="ARBA00022448"/>
    </source>
</evidence>
<evidence type="ECO:0000313" key="11">
    <source>
        <dbReference type="EMBL" id="GAP15556.1"/>
    </source>
</evidence>
<evidence type="ECO:0000313" key="12">
    <source>
        <dbReference type="Proteomes" id="UP000055060"/>
    </source>
</evidence>
<keyword evidence="6 9" id="KW-0472">Membrane</keyword>
<dbReference type="OrthoDB" id="9775268at2"/>
<dbReference type="STRING" id="360412.LARV_03347"/>
<dbReference type="InterPro" id="IPR011701">
    <property type="entry name" value="MFS"/>
</dbReference>
<feature type="transmembrane region" description="Helical" evidence="9">
    <location>
        <begin position="21"/>
        <end position="46"/>
    </location>
</feature>
<feature type="transmembrane region" description="Helical" evidence="9">
    <location>
        <begin position="52"/>
        <end position="73"/>
    </location>
</feature>
<dbReference type="GO" id="GO:0022857">
    <property type="term" value="F:transmembrane transporter activity"/>
    <property type="evidence" value="ECO:0007669"/>
    <property type="project" value="InterPro"/>
</dbReference>
<dbReference type="GO" id="GO:0005886">
    <property type="term" value="C:plasma membrane"/>
    <property type="evidence" value="ECO:0007669"/>
    <property type="project" value="UniProtKB-SubCell"/>
</dbReference>
<keyword evidence="12" id="KW-1185">Reference proteome</keyword>
<comment type="similarity">
    <text evidence="7">Belongs to the major facilitator superfamily. Drug:H(+) antiporter-3 (DHA3) (TC 2.A.1.21) family.</text>
</comment>
<dbReference type="InterPro" id="IPR036259">
    <property type="entry name" value="MFS_trans_sf"/>
</dbReference>
<evidence type="ECO:0000256" key="3">
    <source>
        <dbReference type="ARBA" id="ARBA00022475"/>
    </source>
</evidence>
<dbReference type="SUPFAM" id="SSF103473">
    <property type="entry name" value="MFS general substrate transporter"/>
    <property type="match status" value="1"/>
</dbReference>
<keyword evidence="3" id="KW-1003">Cell membrane</keyword>
<feature type="transmembrane region" description="Helical" evidence="9">
    <location>
        <begin position="359"/>
        <end position="378"/>
    </location>
</feature>
<feature type="transmembrane region" description="Helical" evidence="9">
    <location>
        <begin position="224"/>
        <end position="247"/>
    </location>
</feature>
<dbReference type="InterPro" id="IPR020846">
    <property type="entry name" value="MFS_dom"/>
</dbReference>
<sequence>MTNTEIPQTSKESKGWLKLFAPIWIGQAFSLFGSALVQFALVWWMTQKTGSAAVLATASMVAMLPEVFLGPFAGALVDRWNRRRVMIIADGSVALVTLGLVLLFATGHVEIWHVYVALFLRSLGGSFHWPAMQASVSLMVPEKHLARVSGANQALQGLLRIAAPPLGALLLMALPMFAVLMIDIVTAAIAILPLALAHIPQPVRSDSEATVTPRQVLRDVKEGIRYLVAWPGLLGVMLLACMINFFLSPTGAFLPLLVTDHFKGGAFQLGWLESVQGIGLLAGGLLLSVWGGFKRRIITSLLGVIGVGAGILLVGLAPANLYVLALVGLAITGVMLSLANGPLFAIFQTSIAPEMQGRMFTLITSLAGLMSPLGMAISAPIGEYLGVRSWYILAGGLTVFMGVVGLMIPTILKIEEQARDRIQNANLGLQPASEKVASQPAAD</sequence>
<dbReference type="Proteomes" id="UP000055060">
    <property type="component" value="Unassembled WGS sequence"/>
</dbReference>
<feature type="transmembrane region" description="Helical" evidence="9">
    <location>
        <begin position="322"/>
        <end position="347"/>
    </location>
</feature>
<evidence type="ECO:0000256" key="1">
    <source>
        <dbReference type="ARBA" id="ARBA00004651"/>
    </source>
</evidence>
<accession>A0A0S7BK66</accession>
<dbReference type="EMBL" id="DF967972">
    <property type="protein sequence ID" value="GAP15556.1"/>
    <property type="molecule type" value="Genomic_DNA"/>
</dbReference>
<evidence type="ECO:0000259" key="10">
    <source>
        <dbReference type="PROSITE" id="PS50850"/>
    </source>
</evidence>
<gene>
    <name evidence="11" type="ORF">LARV_03347</name>
</gene>
<feature type="transmembrane region" description="Helical" evidence="9">
    <location>
        <begin position="169"/>
        <end position="196"/>
    </location>
</feature>
<feature type="transmembrane region" description="Helical" evidence="9">
    <location>
        <begin position="267"/>
        <end position="290"/>
    </location>
</feature>
<evidence type="ECO:0000256" key="4">
    <source>
        <dbReference type="ARBA" id="ARBA00022692"/>
    </source>
</evidence>
<comment type="subcellular location">
    <subcellularLocation>
        <location evidence="1">Cell membrane</location>
        <topology evidence="1">Multi-pass membrane protein</topology>
    </subcellularLocation>
</comment>
<dbReference type="RefSeq" id="WP_075074728.1">
    <property type="nucleotide sequence ID" value="NZ_DF967972.1"/>
</dbReference>
<evidence type="ECO:0000256" key="9">
    <source>
        <dbReference type="SAM" id="Phobius"/>
    </source>
</evidence>
<keyword evidence="4 9" id="KW-0812">Transmembrane</keyword>
<dbReference type="Pfam" id="PF07690">
    <property type="entry name" value="MFS_1"/>
    <property type="match status" value="1"/>
</dbReference>
<dbReference type="PROSITE" id="PS50850">
    <property type="entry name" value="MFS"/>
    <property type="match status" value="1"/>
</dbReference>
<feature type="transmembrane region" description="Helical" evidence="9">
    <location>
        <begin position="390"/>
        <end position="412"/>
    </location>
</feature>
<evidence type="ECO:0000256" key="7">
    <source>
        <dbReference type="ARBA" id="ARBA00038075"/>
    </source>
</evidence>
<dbReference type="CDD" id="cd06173">
    <property type="entry name" value="MFS_MefA_like"/>
    <property type="match status" value="1"/>
</dbReference>
<proteinExistence type="inferred from homology"/>
<organism evidence="11">
    <name type="scientific">Longilinea arvoryzae</name>
    <dbReference type="NCBI Taxonomy" id="360412"/>
    <lineage>
        <taxon>Bacteria</taxon>
        <taxon>Bacillati</taxon>
        <taxon>Chloroflexota</taxon>
        <taxon>Anaerolineae</taxon>
        <taxon>Anaerolineales</taxon>
        <taxon>Anaerolineaceae</taxon>
        <taxon>Longilinea</taxon>
    </lineage>
</organism>
<evidence type="ECO:0000256" key="6">
    <source>
        <dbReference type="ARBA" id="ARBA00023136"/>
    </source>
</evidence>
<dbReference type="Gene3D" id="1.20.1250.20">
    <property type="entry name" value="MFS general substrate transporter like domains"/>
    <property type="match status" value="1"/>
</dbReference>
<feature type="transmembrane region" description="Helical" evidence="9">
    <location>
        <begin position="297"/>
        <end position="316"/>
    </location>
</feature>
<keyword evidence="5 9" id="KW-1133">Transmembrane helix</keyword>
<protein>
    <recommendedName>
        <fullName evidence="8">Multidrug efflux pump Tap</fullName>
    </recommendedName>
</protein>
<keyword evidence="2" id="KW-0813">Transport</keyword>
<name>A0A0S7BK66_9CHLR</name>
<dbReference type="PANTHER" id="PTHR23513">
    <property type="entry name" value="INTEGRAL MEMBRANE EFFLUX PROTEIN-RELATED"/>
    <property type="match status" value="1"/>
</dbReference>
<evidence type="ECO:0000256" key="5">
    <source>
        <dbReference type="ARBA" id="ARBA00022989"/>
    </source>
</evidence>
<evidence type="ECO:0000256" key="8">
    <source>
        <dbReference type="ARBA" id="ARBA00040914"/>
    </source>
</evidence>
<reference evidence="11" key="1">
    <citation type="submission" date="2015-07" db="EMBL/GenBank/DDBJ databases">
        <title>Draft Genome Sequences of Anaerolinea thermolimosa IMO-1, Bellilinea caldifistulae GOMI-1, Leptolinea tardivitalis YMTK-2, Levilinea saccharolytica KIBI-1,Longilinea arvoryzae KOME-1, Previously Described as Members of the Anaerolineaceae (Chloroflexi).</title>
        <authorList>
            <person name="Sekiguchi Y."/>
            <person name="Ohashi A."/>
            <person name="Matsuura N."/>
            <person name="Tourlousse M.D."/>
        </authorList>
    </citation>
    <scope>NUCLEOTIDE SEQUENCE [LARGE SCALE GENOMIC DNA]</scope>
    <source>
        <strain evidence="11">KOME-1</strain>
    </source>
</reference>
<feature type="domain" description="Major facilitator superfamily (MFS) profile" evidence="10">
    <location>
        <begin position="228"/>
        <end position="443"/>
    </location>
</feature>
<dbReference type="PANTHER" id="PTHR23513:SF9">
    <property type="entry name" value="ENTEROBACTIN EXPORTER ENTS"/>
    <property type="match status" value="1"/>
</dbReference>